<dbReference type="EMBL" id="BAAAPH010000020">
    <property type="protein sequence ID" value="GAA1592585.1"/>
    <property type="molecule type" value="Genomic_DNA"/>
</dbReference>
<proteinExistence type="predicted"/>
<dbReference type="Pfam" id="PF01266">
    <property type="entry name" value="DAO"/>
    <property type="match status" value="1"/>
</dbReference>
<sequence length="381" mass="40602">MKVIVIGAGSIGAHTAYRLAEQGAEVELLEASAVASGTTGSSIAWLSQFPQMAWDEEPGKRALRPQVHDLFMEVEQEVPGDYVTWSGTLSWGLPHERKELTELAGTARSRGVRVDVIDAAAARDLDPSIRFDDDEVVFWEPGSGWVDGPGIVRALIEALTARGGRLRTAARVTKILVQGGRVTGVRLADGEVIGADAVVNASGSWGSHVAAMADLAIPMNLVPGRVIYTEPYAGGPTRVLTGPTWGGRPDPDGGLAIHWRGETSIKDHGANIRSAEEVLAAVAEVVPALAGCKVRRSSVGIRPIPPDGPIVGALPWLPNFYFTLSHGGIGWGPMWGWAAARELLHGQVVPELAAMRPERFYLAPTTMGRYADDADHRPITS</sequence>
<dbReference type="Gene3D" id="3.30.9.10">
    <property type="entry name" value="D-Amino Acid Oxidase, subunit A, domain 2"/>
    <property type="match status" value="1"/>
</dbReference>
<evidence type="ECO:0000313" key="4">
    <source>
        <dbReference type="Proteomes" id="UP001501705"/>
    </source>
</evidence>
<dbReference type="InterPro" id="IPR036188">
    <property type="entry name" value="FAD/NAD-bd_sf"/>
</dbReference>
<keyword evidence="4" id="KW-1185">Reference proteome</keyword>
<organism evidence="3 4">
    <name type="scientific">Kribbella hippodromi</name>
    <dbReference type="NCBI Taxonomy" id="434347"/>
    <lineage>
        <taxon>Bacteria</taxon>
        <taxon>Bacillati</taxon>
        <taxon>Actinomycetota</taxon>
        <taxon>Actinomycetes</taxon>
        <taxon>Propionibacteriales</taxon>
        <taxon>Kribbellaceae</taxon>
        <taxon>Kribbella</taxon>
    </lineage>
</organism>
<evidence type="ECO:0000259" key="2">
    <source>
        <dbReference type="Pfam" id="PF01266"/>
    </source>
</evidence>
<comment type="caution">
    <text evidence="3">The sequence shown here is derived from an EMBL/GenBank/DDBJ whole genome shotgun (WGS) entry which is preliminary data.</text>
</comment>
<evidence type="ECO:0000256" key="1">
    <source>
        <dbReference type="ARBA" id="ARBA00023002"/>
    </source>
</evidence>
<keyword evidence="1" id="KW-0560">Oxidoreductase</keyword>
<dbReference type="InterPro" id="IPR006076">
    <property type="entry name" value="FAD-dep_OxRdtase"/>
</dbReference>
<dbReference type="Proteomes" id="UP001501705">
    <property type="component" value="Unassembled WGS sequence"/>
</dbReference>
<gene>
    <name evidence="3" type="ORF">GCM10009804_56250</name>
</gene>
<evidence type="ECO:0000313" key="3">
    <source>
        <dbReference type="EMBL" id="GAA1592585.1"/>
    </source>
</evidence>
<accession>A0ABP4PVN8</accession>
<dbReference type="Gene3D" id="3.50.50.60">
    <property type="entry name" value="FAD/NAD(P)-binding domain"/>
    <property type="match status" value="1"/>
</dbReference>
<name>A0ABP4PVN8_9ACTN</name>
<dbReference type="SUPFAM" id="SSF51905">
    <property type="entry name" value="FAD/NAD(P)-binding domain"/>
    <property type="match status" value="1"/>
</dbReference>
<reference evidence="4" key="1">
    <citation type="journal article" date="2019" name="Int. J. Syst. Evol. Microbiol.">
        <title>The Global Catalogue of Microorganisms (GCM) 10K type strain sequencing project: providing services to taxonomists for standard genome sequencing and annotation.</title>
        <authorList>
            <consortium name="The Broad Institute Genomics Platform"/>
            <consortium name="The Broad Institute Genome Sequencing Center for Infectious Disease"/>
            <person name="Wu L."/>
            <person name="Ma J."/>
        </authorList>
    </citation>
    <scope>NUCLEOTIDE SEQUENCE [LARGE SCALE GENOMIC DNA]</scope>
    <source>
        <strain evidence="4">JCM 15572</strain>
    </source>
</reference>
<feature type="domain" description="FAD dependent oxidoreductase" evidence="2">
    <location>
        <begin position="2"/>
        <end position="337"/>
    </location>
</feature>
<dbReference type="RefSeq" id="WP_344238052.1">
    <property type="nucleotide sequence ID" value="NZ_BAAAPH010000020.1"/>
</dbReference>
<dbReference type="PANTHER" id="PTHR13847:SF289">
    <property type="entry name" value="GLYCINE OXIDASE"/>
    <property type="match status" value="1"/>
</dbReference>
<protein>
    <submittedName>
        <fullName evidence="3">FAD-binding oxidoreductase</fullName>
    </submittedName>
</protein>
<dbReference type="PANTHER" id="PTHR13847">
    <property type="entry name" value="SARCOSINE DEHYDROGENASE-RELATED"/>
    <property type="match status" value="1"/>
</dbReference>